<dbReference type="AlphaFoldDB" id="A0AAP0BB52"/>
<sequence length="487" mass="56542">MAILLVRLRRALLRSSSIPCSFSPIPSDSSHLINLSKTLFSAASLLENPSIRPTPSKHDRRSPSTSSNPFLFRSHYRQFGTKIAKDEINNPKFPKPSPEEMLETSFQNLAKVLKSVEDPKVIEKLSHKLTKTCKEMIGQLKGACRRQNKRVEGAKVIEEMSDKFEKIGLRKTEQLKADKCRNEVISTSPLPEYENYISDEDLKMIHKMHEKLTECVEVLEKLKVKHAFTLHLSRFYIDGKDNKSEGDKCWNAVITPRPPSPLHEYENHASVEDLEMVVEMLEKLTKYVKVLKKLKARHAFVPYLSPVYIDSKDLADDATDWPEYFTPRQLALRPEYENLFSEEDLEMIDEIHEDVEELTKYVKELKKLKDATCWNEDFSPRQLPLLPEYGNHLSVEELEMIDEMHEELTKYVKVLKKLKELHCPNWRSYAHDRNSSEVKPRPRSRPLVLMHTCPLMGGLRQPFTTKGVDIARFKRDLYWGEGIKQVP</sequence>
<organism evidence="2 3">
    <name type="scientific">Platanthera zijinensis</name>
    <dbReference type="NCBI Taxonomy" id="2320716"/>
    <lineage>
        <taxon>Eukaryota</taxon>
        <taxon>Viridiplantae</taxon>
        <taxon>Streptophyta</taxon>
        <taxon>Embryophyta</taxon>
        <taxon>Tracheophyta</taxon>
        <taxon>Spermatophyta</taxon>
        <taxon>Magnoliopsida</taxon>
        <taxon>Liliopsida</taxon>
        <taxon>Asparagales</taxon>
        <taxon>Orchidaceae</taxon>
        <taxon>Orchidoideae</taxon>
        <taxon>Orchideae</taxon>
        <taxon>Orchidinae</taxon>
        <taxon>Platanthera</taxon>
    </lineage>
</organism>
<proteinExistence type="predicted"/>
<evidence type="ECO:0000256" key="1">
    <source>
        <dbReference type="SAM" id="MobiDB-lite"/>
    </source>
</evidence>
<evidence type="ECO:0000313" key="3">
    <source>
        <dbReference type="Proteomes" id="UP001418222"/>
    </source>
</evidence>
<keyword evidence="3" id="KW-1185">Reference proteome</keyword>
<evidence type="ECO:0000313" key="2">
    <source>
        <dbReference type="EMBL" id="KAK8934779.1"/>
    </source>
</evidence>
<dbReference type="EMBL" id="JBBWWQ010000012">
    <property type="protein sequence ID" value="KAK8934779.1"/>
    <property type="molecule type" value="Genomic_DNA"/>
</dbReference>
<protein>
    <submittedName>
        <fullName evidence="2">Uncharacterized protein</fullName>
    </submittedName>
</protein>
<name>A0AAP0BB52_9ASPA</name>
<feature type="region of interest" description="Disordered" evidence="1">
    <location>
        <begin position="50"/>
        <end position="70"/>
    </location>
</feature>
<gene>
    <name evidence="2" type="ORF">KSP39_PZI014514</name>
</gene>
<accession>A0AAP0BB52</accession>
<dbReference type="Proteomes" id="UP001418222">
    <property type="component" value="Unassembled WGS sequence"/>
</dbReference>
<reference evidence="2 3" key="1">
    <citation type="journal article" date="2022" name="Nat. Plants">
        <title>Genomes of leafy and leafless Platanthera orchids illuminate the evolution of mycoheterotrophy.</title>
        <authorList>
            <person name="Li M.H."/>
            <person name="Liu K.W."/>
            <person name="Li Z."/>
            <person name="Lu H.C."/>
            <person name="Ye Q.L."/>
            <person name="Zhang D."/>
            <person name="Wang J.Y."/>
            <person name="Li Y.F."/>
            <person name="Zhong Z.M."/>
            <person name="Liu X."/>
            <person name="Yu X."/>
            <person name="Liu D.K."/>
            <person name="Tu X.D."/>
            <person name="Liu B."/>
            <person name="Hao Y."/>
            <person name="Liao X.Y."/>
            <person name="Jiang Y.T."/>
            <person name="Sun W.H."/>
            <person name="Chen J."/>
            <person name="Chen Y.Q."/>
            <person name="Ai Y."/>
            <person name="Zhai J.W."/>
            <person name="Wu S.S."/>
            <person name="Zhou Z."/>
            <person name="Hsiao Y.Y."/>
            <person name="Wu W.L."/>
            <person name="Chen Y.Y."/>
            <person name="Lin Y.F."/>
            <person name="Hsu J.L."/>
            <person name="Li C.Y."/>
            <person name="Wang Z.W."/>
            <person name="Zhao X."/>
            <person name="Zhong W.Y."/>
            <person name="Ma X.K."/>
            <person name="Ma L."/>
            <person name="Huang J."/>
            <person name="Chen G.Z."/>
            <person name="Huang M.Z."/>
            <person name="Huang L."/>
            <person name="Peng D.H."/>
            <person name="Luo Y.B."/>
            <person name="Zou S.Q."/>
            <person name="Chen S.P."/>
            <person name="Lan S."/>
            <person name="Tsai W.C."/>
            <person name="Van de Peer Y."/>
            <person name="Liu Z.J."/>
        </authorList>
    </citation>
    <scope>NUCLEOTIDE SEQUENCE [LARGE SCALE GENOMIC DNA]</scope>
    <source>
        <strain evidence="2">Lor287</strain>
    </source>
</reference>
<comment type="caution">
    <text evidence="2">The sequence shown here is derived from an EMBL/GenBank/DDBJ whole genome shotgun (WGS) entry which is preliminary data.</text>
</comment>